<dbReference type="GO" id="GO:0070475">
    <property type="term" value="P:rRNA base methylation"/>
    <property type="evidence" value="ECO:0007669"/>
    <property type="project" value="TreeGrafter"/>
</dbReference>
<dbReference type="CDD" id="cd02440">
    <property type="entry name" value="AdoMet_MTases"/>
    <property type="match status" value="1"/>
</dbReference>
<organism evidence="5 6">
    <name type="scientific">Triparma laevis f. longispina</name>
    <dbReference type="NCBI Taxonomy" id="1714387"/>
    <lineage>
        <taxon>Eukaryota</taxon>
        <taxon>Sar</taxon>
        <taxon>Stramenopiles</taxon>
        <taxon>Ochrophyta</taxon>
        <taxon>Bolidophyceae</taxon>
        <taxon>Parmales</taxon>
        <taxon>Triparmaceae</taxon>
        <taxon>Triparma</taxon>
    </lineage>
</organism>
<dbReference type="InterPro" id="IPR029063">
    <property type="entry name" value="SAM-dependent_MTases_sf"/>
</dbReference>
<keyword evidence="6" id="KW-1185">Reference proteome</keyword>
<evidence type="ECO:0000256" key="4">
    <source>
        <dbReference type="ARBA" id="ARBA00022691"/>
    </source>
</evidence>
<evidence type="ECO:0000313" key="6">
    <source>
        <dbReference type="Proteomes" id="UP001165122"/>
    </source>
</evidence>
<dbReference type="InterPro" id="IPR023397">
    <property type="entry name" value="SAM-dep_MeTrfase_MraW_recog"/>
</dbReference>
<dbReference type="OrthoDB" id="16290at2759"/>
<dbReference type="EMBL" id="BRXW01000075">
    <property type="protein sequence ID" value="GMI04581.1"/>
    <property type="molecule type" value="Genomic_DNA"/>
</dbReference>
<dbReference type="Gene3D" id="1.10.150.170">
    <property type="entry name" value="Putative methyltransferase TM0872, insert domain"/>
    <property type="match status" value="1"/>
</dbReference>
<dbReference type="HAMAP" id="MF_01007">
    <property type="entry name" value="16SrRNA_methyltr_H"/>
    <property type="match status" value="1"/>
</dbReference>
<keyword evidence="4" id="KW-0949">S-adenosyl-L-methionine</keyword>
<evidence type="ECO:0000256" key="3">
    <source>
        <dbReference type="ARBA" id="ARBA00022679"/>
    </source>
</evidence>
<dbReference type="PANTHER" id="PTHR11265">
    <property type="entry name" value="S-ADENOSYL-METHYLTRANSFERASE MRAW"/>
    <property type="match status" value="1"/>
</dbReference>
<dbReference type="NCBIfam" id="TIGR00006">
    <property type="entry name" value="16S rRNA (cytosine(1402)-N(4))-methyltransferase RsmH"/>
    <property type="match status" value="1"/>
</dbReference>
<comment type="similarity">
    <text evidence="1">Belongs to the methyltransferase superfamily. RsmH family.</text>
</comment>
<evidence type="ECO:0000256" key="1">
    <source>
        <dbReference type="ARBA" id="ARBA00010396"/>
    </source>
</evidence>
<dbReference type="InterPro" id="IPR002903">
    <property type="entry name" value="RsmH"/>
</dbReference>
<sequence length="350" mass="38444">MPSYSSATPFASVYHAPVMIDEILDQLDRLATKSTSAAPLARIIDLTCGGGGHSEAFLTYLRAQNLNHVEVIGVDRDSDSKEEASQRLKDFPNFHHCLKNFGDLTPDDLGGPVDFVLGDLGVSSHQIDDPSRGFRYGGNVKGGVAGPLDMRMDGNNGLSAADIVNDYPEEALLKILVDHGGEKYMSAKRIVAEIVRSRPMTRTDELTAAIERVTPKWSKSSPRKGALKTKARVFQAIRVAVNDEMGSLNRLFENVLPSIVREGGVCCILTYQSDEDAIVKAAFKSHHEVDGKIRVVKDREIGRDLYGNKVGPGKKVWDILNKGKKASEDEMKKNNRARSARLRVAERILS</sequence>
<dbReference type="AlphaFoldDB" id="A0A9W7CEC2"/>
<accession>A0A9W7CEC2</accession>
<protein>
    <submittedName>
        <fullName evidence="5">Uncharacterized protein</fullName>
    </submittedName>
</protein>
<dbReference type="Gene3D" id="3.40.50.150">
    <property type="entry name" value="Vaccinia Virus protein VP39"/>
    <property type="match status" value="1"/>
</dbReference>
<comment type="caution">
    <text evidence="5">The sequence shown here is derived from an EMBL/GenBank/DDBJ whole genome shotgun (WGS) entry which is preliminary data.</text>
</comment>
<evidence type="ECO:0000256" key="2">
    <source>
        <dbReference type="ARBA" id="ARBA00022603"/>
    </source>
</evidence>
<dbReference type="SUPFAM" id="SSF81799">
    <property type="entry name" value="Putative methyltransferase TM0872, insert domain"/>
    <property type="match status" value="1"/>
</dbReference>
<name>A0A9W7CEC2_9STRA</name>
<dbReference type="Proteomes" id="UP001165122">
    <property type="component" value="Unassembled WGS sequence"/>
</dbReference>
<keyword evidence="2" id="KW-0489">Methyltransferase</keyword>
<gene>
    <name evidence="5" type="ORF">TrLO_g122</name>
</gene>
<evidence type="ECO:0000313" key="5">
    <source>
        <dbReference type="EMBL" id="GMI04581.1"/>
    </source>
</evidence>
<keyword evidence="3" id="KW-0808">Transferase</keyword>
<reference evidence="6" key="1">
    <citation type="journal article" date="2023" name="Commun. Biol.">
        <title>Genome analysis of Parmales, the sister group of diatoms, reveals the evolutionary specialization of diatoms from phago-mixotrophs to photoautotrophs.</title>
        <authorList>
            <person name="Ban H."/>
            <person name="Sato S."/>
            <person name="Yoshikawa S."/>
            <person name="Yamada K."/>
            <person name="Nakamura Y."/>
            <person name="Ichinomiya M."/>
            <person name="Sato N."/>
            <person name="Blanc-Mathieu R."/>
            <person name="Endo H."/>
            <person name="Kuwata A."/>
            <person name="Ogata H."/>
        </authorList>
    </citation>
    <scope>NUCLEOTIDE SEQUENCE [LARGE SCALE GENOMIC DNA]</scope>
    <source>
        <strain evidence="6">NIES 3700</strain>
    </source>
</reference>
<dbReference type="GO" id="GO:0071424">
    <property type="term" value="F:rRNA (cytosine-N4-)-methyltransferase activity"/>
    <property type="evidence" value="ECO:0007669"/>
    <property type="project" value="TreeGrafter"/>
</dbReference>
<dbReference type="SUPFAM" id="SSF53335">
    <property type="entry name" value="S-adenosyl-L-methionine-dependent methyltransferases"/>
    <property type="match status" value="1"/>
</dbReference>
<dbReference type="PANTHER" id="PTHR11265:SF0">
    <property type="entry name" value="12S RRNA N4-METHYLCYTIDINE METHYLTRANSFERASE"/>
    <property type="match status" value="1"/>
</dbReference>
<dbReference type="PIRSF" id="PIRSF004486">
    <property type="entry name" value="MraW"/>
    <property type="match status" value="1"/>
</dbReference>
<proteinExistence type="inferred from homology"/>
<dbReference type="Pfam" id="PF01795">
    <property type="entry name" value="Methyltransf_5"/>
    <property type="match status" value="1"/>
</dbReference>